<dbReference type="InterPro" id="IPR001763">
    <property type="entry name" value="Rhodanese-like_dom"/>
</dbReference>
<keyword evidence="5" id="KW-1185">Reference proteome</keyword>
<comment type="caution">
    <text evidence="4">The sequence shown here is derived from an EMBL/GenBank/DDBJ whole genome shotgun (WGS) entry which is preliminary data.</text>
</comment>
<name>A0ABV3S746_9GAMM</name>
<dbReference type="Gene3D" id="3.40.250.10">
    <property type="entry name" value="Rhodanese-like domain"/>
    <property type="match status" value="2"/>
</dbReference>
<protein>
    <recommendedName>
        <fullName evidence="2">Sulfurtransferase</fullName>
    </recommendedName>
</protein>
<proteinExistence type="predicted"/>
<evidence type="ECO:0000256" key="2">
    <source>
        <dbReference type="RuleBase" id="RU000507"/>
    </source>
</evidence>
<dbReference type="InterPro" id="IPR001307">
    <property type="entry name" value="Thiosulphate_STrfase_CS"/>
</dbReference>
<accession>A0ABV3S746</accession>
<dbReference type="InterPro" id="IPR036873">
    <property type="entry name" value="Rhodanese-like_dom_sf"/>
</dbReference>
<evidence type="ECO:0000259" key="3">
    <source>
        <dbReference type="PROSITE" id="PS50206"/>
    </source>
</evidence>
<dbReference type="SUPFAM" id="SSF52821">
    <property type="entry name" value="Rhodanese/Cell cycle control phosphatase"/>
    <property type="match status" value="2"/>
</dbReference>
<dbReference type="GO" id="GO:0016740">
    <property type="term" value="F:transferase activity"/>
    <property type="evidence" value="ECO:0007669"/>
    <property type="project" value="UniProtKB-KW"/>
</dbReference>
<dbReference type="CDD" id="cd01449">
    <property type="entry name" value="TST_Repeat_2"/>
    <property type="match status" value="1"/>
</dbReference>
<dbReference type="PROSITE" id="PS00683">
    <property type="entry name" value="RHODANESE_2"/>
    <property type="match status" value="1"/>
</dbReference>
<organism evidence="4 5">
    <name type="scientific">Spiribacter onubensis</name>
    <dbReference type="NCBI Taxonomy" id="3122420"/>
    <lineage>
        <taxon>Bacteria</taxon>
        <taxon>Pseudomonadati</taxon>
        <taxon>Pseudomonadota</taxon>
        <taxon>Gammaproteobacteria</taxon>
        <taxon>Chromatiales</taxon>
        <taxon>Ectothiorhodospiraceae</taxon>
        <taxon>Spiribacter</taxon>
    </lineage>
</organism>
<dbReference type="CDD" id="cd01448">
    <property type="entry name" value="TST_Repeat_1"/>
    <property type="match status" value="1"/>
</dbReference>
<dbReference type="SMART" id="SM00450">
    <property type="entry name" value="RHOD"/>
    <property type="match status" value="2"/>
</dbReference>
<gene>
    <name evidence="4" type="ORF">V6X64_02930</name>
</gene>
<feature type="domain" description="Rhodanese" evidence="3">
    <location>
        <begin position="20"/>
        <end position="128"/>
    </location>
</feature>
<dbReference type="InterPro" id="IPR051126">
    <property type="entry name" value="Thiosulfate_sulfurtransferase"/>
</dbReference>
<evidence type="ECO:0000313" key="4">
    <source>
        <dbReference type="EMBL" id="MEX0385948.1"/>
    </source>
</evidence>
<keyword evidence="1" id="KW-0677">Repeat</keyword>
<dbReference type="PROSITE" id="PS00380">
    <property type="entry name" value="RHODANESE_1"/>
    <property type="match status" value="1"/>
</dbReference>
<dbReference type="Pfam" id="PF00581">
    <property type="entry name" value="Rhodanese"/>
    <property type="match status" value="2"/>
</dbReference>
<dbReference type="RefSeq" id="WP_367966431.1">
    <property type="nucleotide sequence ID" value="NZ_JBAKFJ010000001.1"/>
</dbReference>
<dbReference type="EMBL" id="JBAKFJ010000001">
    <property type="protein sequence ID" value="MEX0385948.1"/>
    <property type="molecule type" value="Genomic_DNA"/>
</dbReference>
<keyword evidence="2 4" id="KW-0808">Transferase</keyword>
<dbReference type="PROSITE" id="PS50206">
    <property type="entry name" value="RHODANESE_3"/>
    <property type="match status" value="2"/>
</dbReference>
<evidence type="ECO:0000313" key="5">
    <source>
        <dbReference type="Proteomes" id="UP001556653"/>
    </source>
</evidence>
<feature type="domain" description="Rhodanese" evidence="3">
    <location>
        <begin position="161"/>
        <end position="274"/>
    </location>
</feature>
<evidence type="ECO:0000256" key="1">
    <source>
        <dbReference type="ARBA" id="ARBA00022737"/>
    </source>
</evidence>
<dbReference type="PANTHER" id="PTHR43855">
    <property type="entry name" value="THIOSULFATE SULFURTRANSFERASE"/>
    <property type="match status" value="1"/>
</dbReference>
<dbReference type="PANTHER" id="PTHR43855:SF1">
    <property type="entry name" value="THIOSULFATE SULFURTRANSFERASE"/>
    <property type="match status" value="1"/>
</dbReference>
<dbReference type="Proteomes" id="UP001556653">
    <property type="component" value="Unassembled WGS sequence"/>
</dbReference>
<reference evidence="4 5" key="1">
    <citation type="submission" date="2024-02" db="EMBL/GenBank/DDBJ databases">
        <title>New especies of Spiribacter isolated from saline water.</title>
        <authorList>
            <person name="Leon M.J."/>
            <person name="De La Haba R."/>
            <person name="Sanchez-Porro C."/>
            <person name="Ventosa A."/>
        </authorList>
    </citation>
    <scope>NUCLEOTIDE SEQUENCE [LARGE SCALE GENOMIC DNA]</scope>
    <source>
        <strain evidence="5">ag22IC4-227</strain>
    </source>
</reference>
<sequence length="279" mass="29636">MTGSSLPVVIEPEAVAGRLGDDNVTVVFVGEAEVFASGHVPGATRIEYAALNAQRPPVGGLLPAMSDLGQVLGQAGITPATHVIAYDASGGGRASRLLWTLDCLGHEGWSLMNGGLTAWQAEDLPLETGEELAGRAAAPYPAALAHPEARADRDYVLDHVDDPDVVVLDARSPAEYRGETVRAARGGHIPGAVNLEWTDNVDPANAGRLRPRAELERMHRELGITPDREIIAHCQTHHRSALSCVVLRALGYPRVRGYDGSWSEWGNDPAMPVSSGPDD</sequence>